<protein>
    <submittedName>
        <fullName evidence="3">Maleylpyruvate isomerase family mycothiol-dependent enzyme</fullName>
    </submittedName>
</protein>
<dbReference type="InterPro" id="IPR010872">
    <property type="entry name" value="MDMPI_C-term_domain"/>
</dbReference>
<organism evidence="3 4">
    <name type="scientific">Streptomyces klenkii</name>
    <dbReference type="NCBI Taxonomy" id="1420899"/>
    <lineage>
        <taxon>Bacteria</taxon>
        <taxon>Bacillati</taxon>
        <taxon>Actinomycetota</taxon>
        <taxon>Actinomycetes</taxon>
        <taxon>Kitasatosporales</taxon>
        <taxon>Streptomycetaceae</taxon>
        <taxon>Streptomyces</taxon>
    </lineage>
</organism>
<dbReference type="Pfam" id="PF07398">
    <property type="entry name" value="MDMPI_C"/>
    <property type="match status" value="1"/>
</dbReference>
<sequence length="269" mass="28815">MSTLSFDRCCAEVTAQTDLLRSHAKGAGMRAPVPSCPGWNLGQLLRHVGGTHRWAEEVVRTRAAGPVPDDLVGDAALARHTDEDGAFLGTWLAEGAERLARTLREAGPGARVWTPSEERSAAFWARRMTHETAVHRADAALAAGADYRLDEEVALDALDEWMTFASYAEAARTPPGGPALLGPGRTLHFHATGPAPGTTAGEWLVDLTGGTARWSHAHAKAAVAVRGTLTDLVLFVYRRPTPSGTGGVEILGDEPLLDLWLERSGFWLN</sequence>
<dbReference type="NCBIfam" id="TIGR03083">
    <property type="entry name" value="maleylpyruvate isomerase family mycothiol-dependent enzyme"/>
    <property type="match status" value="1"/>
</dbReference>
<dbReference type="PANTHER" id="PTHR40758">
    <property type="entry name" value="CONSERVED PROTEIN"/>
    <property type="match status" value="1"/>
</dbReference>
<evidence type="ECO:0000313" key="3">
    <source>
        <dbReference type="EMBL" id="RKN71767.1"/>
    </source>
</evidence>
<feature type="domain" description="MDMPI C-terminal" evidence="1">
    <location>
        <begin position="152"/>
        <end position="258"/>
    </location>
</feature>
<accession>A0A3B0BIM8</accession>
<comment type="caution">
    <text evidence="3">The sequence shown here is derived from an EMBL/GenBank/DDBJ whole genome shotgun (WGS) entry which is preliminary data.</text>
</comment>
<dbReference type="Pfam" id="PF11716">
    <property type="entry name" value="MDMPI_N"/>
    <property type="match status" value="1"/>
</dbReference>
<name>A0A3B0BIM8_9ACTN</name>
<keyword evidence="4" id="KW-1185">Reference proteome</keyword>
<dbReference type="PANTHER" id="PTHR40758:SF1">
    <property type="entry name" value="CONSERVED PROTEIN"/>
    <property type="match status" value="1"/>
</dbReference>
<dbReference type="InterPro" id="IPR034660">
    <property type="entry name" value="DinB/YfiT-like"/>
</dbReference>
<dbReference type="GO" id="GO:0005886">
    <property type="term" value="C:plasma membrane"/>
    <property type="evidence" value="ECO:0007669"/>
    <property type="project" value="TreeGrafter"/>
</dbReference>
<reference evidence="3 4" key="1">
    <citation type="journal article" date="2015" name="Antonie Van Leeuwenhoek">
        <title>Streptomyces klenkii sp. nov., isolated from deep marine sediment.</title>
        <authorList>
            <person name="Veyisoglu A."/>
            <person name="Sahin N."/>
        </authorList>
    </citation>
    <scope>NUCLEOTIDE SEQUENCE [LARGE SCALE GENOMIC DNA]</scope>
    <source>
        <strain evidence="3 4">KCTC 29202</strain>
    </source>
</reference>
<dbReference type="OrthoDB" id="3671213at2"/>
<dbReference type="GO" id="GO:0016853">
    <property type="term" value="F:isomerase activity"/>
    <property type="evidence" value="ECO:0007669"/>
    <property type="project" value="UniProtKB-KW"/>
</dbReference>
<feature type="domain" description="Mycothiol-dependent maleylpyruvate isomerase metal-binding" evidence="2">
    <location>
        <begin position="11"/>
        <end position="140"/>
    </location>
</feature>
<gene>
    <name evidence="3" type="ORF">D7231_17485</name>
</gene>
<dbReference type="SUPFAM" id="SSF109854">
    <property type="entry name" value="DinB/YfiT-like putative metalloenzymes"/>
    <property type="match status" value="1"/>
</dbReference>
<dbReference type="AlphaFoldDB" id="A0A3B0BIM8"/>
<dbReference type="GO" id="GO:0046872">
    <property type="term" value="F:metal ion binding"/>
    <property type="evidence" value="ECO:0007669"/>
    <property type="project" value="InterPro"/>
</dbReference>
<evidence type="ECO:0000259" key="2">
    <source>
        <dbReference type="Pfam" id="PF11716"/>
    </source>
</evidence>
<evidence type="ECO:0000259" key="1">
    <source>
        <dbReference type="Pfam" id="PF07398"/>
    </source>
</evidence>
<dbReference type="RefSeq" id="WP_120756376.1">
    <property type="nucleotide sequence ID" value="NZ_RBAM01000006.1"/>
</dbReference>
<dbReference type="InterPro" id="IPR017517">
    <property type="entry name" value="Maleyloyr_isom"/>
</dbReference>
<dbReference type="InterPro" id="IPR024344">
    <property type="entry name" value="MDMPI_metal-binding"/>
</dbReference>
<keyword evidence="3" id="KW-0670">Pyruvate</keyword>
<keyword evidence="3" id="KW-0413">Isomerase</keyword>
<dbReference type="EMBL" id="RBAM01000006">
    <property type="protein sequence ID" value="RKN71767.1"/>
    <property type="molecule type" value="Genomic_DNA"/>
</dbReference>
<proteinExistence type="predicted"/>
<dbReference type="Proteomes" id="UP000270343">
    <property type="component" value="Unassembled WGS sequence"/>
</dbReference>
<evidence type="ECO:0000313" key="4">
    <source>
        <dbReference type="Proteomes" id="UP000270343"/>
    </source>
</evidence>